<protein>
    <submittedName>
        <fullName evidence="2">Uncharacterized protein</fullName>
    </submittedName>
</protein>
<reference evidence="2" key="1">
    <citation type="submission" date="2023-05" db="EMBL/GenBank/DDBJ databases">
        <authorList>
            <person name="Stuckert A."/>
        </authorList>
    </citation>
    <scope>NUCLEOTIDE SEQUENCE</scope>
</reference>
<feature type="region of interest" description="Disordered" evidence="1">
    <location>
        <begin position="79"/>
        <end position="117"/>
    </location>
</feature>
<comment type="caution">
    <text evidence="2">The sequence shown here is derived from an EMBL/GenBank/DDBJ whole genome shotgun (WGS) entry which is preliminary data.</text>
</comment>
<sequence length="117" mass="12760">SRQGPSQREAFPVTAAINRQGPSQQPAFPGTAAISRQGPSQRPACQEQQQESWLWDLTFEEGSFCRVLSLDGCGGPVPTQTFHDSAARQRRRKRPAGSRAGLLNRPGCFRATSRAPP</sequence>
<evidence type="ECO:0000313" key="3">
    <source>
        <dbReference type="Proteomes" id="UP001162483"/>
    </source>
</evidence>
<organism evidence="2 3">
    <name type="scientific">Staurois parvus</name>
    <dbReference type="NCBI Taxonomy" id="386267"/>
    <lineage>
        <taxon>Eukaryota</taxon>
        <taxon>Metazoa</taxon>
        <taxon>Chordata</taxon>
        <taxon>Craniata</taxon>
        <taxon>Vertebrata</taxon>
        <taxon>Euteleostomi</taxon>
        <taxon>Amphibia</taxon>
        <taxon>Batrachia</taxon>
        <taxon>Anura</taxon>
        <taxon>Neobatrachia</taxon>
        <taxon>Ranoidea</taxon>
        <taxon>Ranidae</taxon>
        <taxon>Staurois</taxon>
    </lineage>
</organism>
<evidence type="ECO:0000256" key="1">
    <source>
        <dbReference type="SAM" id="MobiDB-lite"/>
    </source>
</evidence>
<dbReference type="EMBL" id="CATNWA010021641">
    <property type="protein sequence ID" value="CAI9623410.1"/>
    <property type="molecule type" value="Genomic_DNA"/>
</dbReference>
<feature type="region of interest" description="Disordered" evidence="1">
    <location>
        <begin position="20"/>
        <end position="49"/>
    </location>
</feature>
<proteinExistence type="predicted"/>
<keyword evidence="3" id="KW-1185">Reference proteome</keyword>
<dbReference type="Proteomes" id="UP001162483">
    <property type="component" value="Unassembled WGS sequence"/>
</dbReference>
<feature type="non-terminal residue" evidence="2">
    <location>
        <position position="1"/>
    </location>
</feature>
<evidence type="ECO:0000313" key="2">
    <source>
        <dbReference type="EMBL" id="CAI9623410.1"/>
    </source>
</evidence>
<accession>A0ABN9HNN1</accession>
<gene>
    <name evidence="2" type="ORF">SPARVUS_LOCUS16460111</name>
</gene>
<name>A0ABN9HNN1_9NEOB</name>